<keyword evidence="5" id="KW-1185">Reference proteome</keyword>
<sequence>GIMSSFLMGCYDPESKKWCTVTKCSGGYDDATLARLQKELDVIKIGKVNLMI</sequence>
<dbReference type="GO" id="GO:0016874">
    <property type="term" value="F:ligase activity"/>
    <property type="evidence" value="ECO:0007669"/>
    <property type="project" value="UniProtKB-KW"/>
</dbReference>
<reference evidence="4 5" key="1">
    <citation type="submission" date="2024-05" db="EMBL/GenBank/DDBJ databases">
        <title>Genome sequencing and assembly of Indian major carp, Cirrhinus mrigala (Hamilton, 1822).</title>
        <authorList>
            <person name="Mohindra V."/>
            <person name="Chowdhury L.M."/>
            <person name="Lal K."/>
            <person name="Jena J.K."/>
        </authorList>
    </citation>
    <scope>NUCLEOTIDE SEQUENCE [LARGE SCALE GENOMIC DNA]</scope>
    <source>
        <strain evidence="4">CM1030</strain>
        <tissue evidence="4">Blood</tissue>
    </source>
</reference>
<dbReference type="Proteomes" id="UP001529510">
    <property type="component" value="Unassembled WGS sequence"/>
</dbReference>
<protein>
    <recommendedName>
        <fullName evidence="3">DNA ligase ATP-dependent C-terminal domain-containing protein</fullName>
    </recommendedName>
</protein>
<evidence type="ECO:0000256" key="1">
    <source>
        <dbReference type="ARBA" id="ARBA00007572"/>
    </source>
</evidence>
<dbReference type="EMBL" id="JAMKFB020000005">
    <property type="protein sequence ID" value="KAL0192599.1"/>
    <property type="molecule type" value="Genomic_DNA"/>
</dbReference>
<evidence type="ECO:0000259" key="3">
    <source>
        <dbReference type="Pfam" id="PF04679"/>
    </source>
</evidence>
<feature type="non-terminal residue" evidence="4">
    <location>
        <position position="1"/>
    </location>
</feature>
<dbReference type="InterPro" id="IPR012340">
    <property type="entry name" value="NA-bd_OB-fold"/>
</dbReference>
<name>A0ABD0R277_CIRMR</name>
<keyword evidence="2" id="KW-0436">Ligase</keyword>
<evidence type="ECO:0000256" key="2">
    <source>
        <dbReference type="ARBA" id="ARBA00022598"/>
    </source>
</evidence>
<evidence type="ECO:0000313" key="5">
    <source>
        <dbReference type="Proteomes" id="UP001529510"/>
    </source>
</evidence>
<gene>
    <name evidence="4" type="ORF">M9458_010895</name>
</gene>
<dbReference type="PANTHER" id="PTHR45674">
    <property type="entry name" value="DNA LIGASE 1/3 FAMILY MEMBER"/>
    <property type="match status" value="1"/>
</dbReference>
<dbReference type="Pfam" id="PF04679">
    <property type="entry name" value="DNA_ligase_A_C"/>
    <property type="match status" value="1"/>
</dbReference>
<feature type="domain" description="DNA ligase ATP-dependent C-terminal" evidence="3">
    <location>
        <begin position="3"/>
        <end position="46"/>
    </location>
</feature>
<dbReference type="PANTHER" id="PTHR45674:SF9">
    <property type="entry name" value="DNA LIGASE 3"/>
    <property type="match status" value="1"/>
</dbReference>
<dbReference type="SUPFAM" id="SSF50249">
    <property type="entry name" value="Nucleic acid-binding proteins"/>
    <property type="match status" value="1"/>
</dbReference>
<organism evidence="4 5">
    <name type="scientific">Cirrhinus mrigala</name>
    <name type="common">Mrigala</name>
    <dbReference type="NCBI Taxonomy" id="683832"/>
    <lineage>
        <taxon>Eukaryota</taxon>
        <taxon>Metazoa</taxon>
        <taxon>Chordata</taxon>
        <taxon>Craniata</taxon>
        <taxon>Vertebrata</taxon>
        <taxon>Euteleostomi</taxon>
        <taxon>Actinopterygii</taxon>
        <taxon>Neopterygii</taxon>
        <taxon>Teleostei</taxon>
        <taxon>Ostariophysi</taxon>
        <taxon>Cypriniformes</taxon>
        <taxon>Cyprinidae</taxon>
        <taxon>Labeoninae</taxon>
        <taxon>Labeonini</taxon>
        <taxon>Cirrhinus</taxon>
    </lineage>
</organism>
<dbReference type="Gene3D" id="2.40.50.140">
    <property type="entry name" value="Nucleic acid-binding proteins"/>
    <property type="match status" value="1"/>
</dbReference>
<dbReference type="InterPro" id="IPR012309">
    <property type="entry name" value="DNA_ligase_ATP-dep_C"/>
</dbReference>
<comment type="caution">
    <text evidence="4">The sequence shown here is derived from an EMBL/GenBank/DDBJ whole genome shotgun (WGS) entry which is preliminary data.</text>
</comment>
<proteinExistence type="inferred from homology"/>
<accession>A0ABD0R277</accession>
<comment type="similarity">
    <text evidence="1">Belongs to the ATP-dependent DNA ligase family.</text>
</comment>
<evidence type="ECO:0000313" key="4">
    <source>
        <dbReference type="EMBL" id="KAL0192599.1"/>
    </source>
</evidence>
<dbReference type="AlphaFoldDB" id="A0ABD0R277"/>
<dbReference type="InterPro" id="IPR050191">
    <property type="entry name" value="ATP-dep_DNA_ligase"/>
</dbReference>